<dbReference type="InterPro" id="IPR001628">
    <property type="entry name" value="Znf_hrmn_rcpt"/>
</dbReference>
<dbReference type="STRING" id="1561998.A0A1I7TAR5"/>
<dbReference type="SMART" id="SM00430">
    <property type="entry name" value="HOLI"/>
    <property type="match status" value="1"/>
</dbReference>
<dbReference type="AlphaFoldDB" id="A0A1I7TAR5"/>
<dbReference type="GO" id="GO:0008270">
    <property type="term" value="F:zinc ion binding"/>
    <property type="evidence" value="ECO:0007669"/>
    <property type="project" value="UniProtKB-KW"/>
</dbReference>
<dbReference type="WBParaSite" id="Csp11.Scaffold566.g4101.t1">
    <property type="protein sequence ID" value="Csp11.Scaffold566.g4101.t1"/>
    <property type="gene ID" value="Csp11.Scaffold566.g4101"/>
</dbReference>
<dbReference type="InterPro" id="IPR000536">
    <property type="entry name" value="Nucl_hrmn_rcpt_lig-bd"/>
</dbReference>
<keyword evidence="6 11" id="KW-0805">Transcription regulation</keyword>
<comment type="similarity">
    <text evidence="2 11">Belongs to the nuclear hormone receptor family.</text>
</comment>
<dbReference type="Pfam" id="PF00105">
    <property type="entry name" value="zf-C4"/>
    <property type="match status" value="1"/>
</dbReference>
<evidence type="ECO:0000256" key="6">
    <source>
        <dbReference type="ARBA" id="ARBA00023015"/>
    </source>
</evidence>
<dbReference type="SUPFAM" id="SSF57716">
    <property type="entry name" value="Glucocorticoid receptor-like (DNA-binding domain)"/>
    <property type="match status" value="1"/>
</dbReference>
<reference evidence="15" key="1">
    <citation type="submission" date="2016-11" db="UniProtKB">
        <authorList>
            <consortium name="WormBaseParasite"/>
        </authorList>
    </citation>
    <scope>IDENTIFICATION</scope>
</reference>
<keyword evidence="8 11" id="KW-0804">Transcription</keyword>
<name>A0A1I7TAR5_9PELO</name>
<evidence type="ECO:0000259" key="12">
    <source>
        <dbReference type="PROSITE" id="PS51030"/>
    </source>
</evidence>
<evidence type="ECO:0000256" key="10">
    <source>
        <dbReference type="ARBA" id="ARBA00023242"/>
    </source>
</evidence>
<evidence type="ECO:0000256" key="11">
    <source>
        <dbReference type="RuleBase" id="RU004334"/>
    </source>
</evidence>
<protein>
    <submittedName>
        <fullName evidence="15">Nuclear receptor domain-containing protein</fullName>
    </submittedName>
</protein>
<dbReference type="SUPFAM" id="SSF48508">
    <property type="entry name" value="Nuclear receptor ligand-binding domain"/>
    <property type="match status" value="1"/>
</dbReference>
<dbReference type="PROSITE" id="PS51030">
    <property type="entry name" value="NUCLEAR_REC_DBD_2"/>
    <property type="match status" value="1"/>
</dbReference>
<keyword evidence="10 11" id="KW-0539">Nucleus</keyword>
<evidence type="ECO:0000256" key="4">
    <source>
        <dbReference type="ARBA" id="ARBA00022771"/>
    </source>
</evidence>
<dbReference type="GO" id="GO:0005634">
    <property type="term" value="C:nucleus"/>
    <property type="evidence" value="ECO:0007669"/>
    <property type="project" value="UniProtKB-SubCell"/>
</dbReference>
<comment type="subcellular location">
    <subcellularLocation>
        <location evidence="1 11">Nucleus</location>
    </subcellularLocation>
</comment>
<dbReference type="PANTHER" id="PTHR45680">
    <property type="entry name" value="NUCLEAR HORMONE RECEPTOR FAMILY"/>
    <property type="match status" value="1"/>
</dbReference>
<sequence length="323" mass="37771">MTVSCRICGQAAHGNHFGVKSCRACALFFRRYANSKMAYTDCRTGNDNSEKCFCRPCRLQRCIRVGMQTEKFQYNRDAILPYKQTTICPTVPAFTGQPEFLMFRSTETIGSKCFIDVQNLISEGIRLLNYGCESPIIAGNQLKKLSLGANFLKFDSTNMKEMKKVGLKEFVDIIEYYFVSVIKWIIQFDEFQKLDVQCKLNLIYSFWLVWMKYHKCSTTADYKRSDRKAKDSHVLMRNMCLNRDKGFFRLDTSWMSDYPHEYVCVYMNSQNIHEDEITESLLKLEPTEVELTYMFAQACFEYTGNRFQGEIQKITRSFSRNSI</sequence>
<evidence type="ECO:0000256" key="7">
    <source>
        <dbReference type="ARBA" id="ARBA00023125"/>
    </source>
</evidence>
<dbReference type="GO" id="GO:0000978">
    <property type="term" value="F:RNA polymerase II cis-regulatory region sequence-specific DNA binding"/>
    <property type="evidence" value="ECO:0007669"/>
    <property type="project" value="InterPro"/>
</dbReference>
<keyword evidence="5 11" id="KW-0862">Zinc</keyword>
<dbReference type="PRINTS" id="PR00047">
    <property type="entry name" value="STROIDFINGER"/>
</dbReference>
<keyword evidence="4 11" id="KW-0863">Zinc-finger</keyword>
<dbReference type="CDD" id="cd06960">
    <property type="entry name" value="NR_DBD_HNF4A"/>
    <property type="match status" value="1"/>
</dbReference>
<dbReference type="GO" id="GO:0003700">
    <property type="term" value="F:DNA-binding transcription factor activity"/>
    <property type="evidence" value="ECO:0007669"/>
    <property type="project" value="InterPro"/>
</dbReference>
<proteinExistence type="inferred from homology"/>
<dbReference type="Pfam" id="PF00104">
    <property type="entry name" value="Hormone_recep"/>
    <property type="match status" value="1"/>
</dbReference>
<dbReference type="PROSITE" id="PS51843">
    <property type="entry name" value="NR_LBD"/>
    <property type="match status" value="1"/>
</dbReference>
<dbReference type="InterPro" id="IPR035500">
    <property type="entry name" value="NHR-like_dom_sf"/>
</dbReference>
<keyword evidence="14" id="KW-1185">Reference proteome</keyword>
<keyword evidence="3 11" id="KW-0479">Metal-binding</keyword>
<feature type="domain" description="Nuclear receptor" evidence="12">
    <location>
        <begin position="2"/>
        <end position="74"/>
    </location>
</feature>
<dbReference type="InterPro" id="IPR013088">
    <property type="entry name" value="Znf_NHR/GATA"/>
</dbReference>
<accession>A0A1I7TAR5</accession>
<organism evidence="14 15">
    <name type="scientific">Caenorhabditis tropicalis</name>
    <dbReference type="NCBI Taxonomy" id="1561998"/>
    <lineage>
        <taxon>Eukaryota</taxon>
        <taxon>Metazoa</taxon>
        <taxon>Ecdysozoa</taxon>
        <taxon>Nematoda</taxon>
        <taxon>Chromadorea</taxon>
        <taxon>Rhabditida</taxon>
        <taxon>Rhabditina</taxon>
        <taxon>Rhabditomorpha</taxon>
        <taxon>Rhabditoidea</taxon>
        <taxon>Rhabditidae</taxon>
        <taxon>Peloderinae</taxon>
        <taxon>Caenorhabditis</taxon>
    </lineage>
</organism>
<keyword evidence="7 11" id="KW-0238">DNA-binding</keyword>
<feature type="domain" description="NR LBD" evidence="13">
    <location>
        <begin position="116"/>
        <end position="323"/>
    </location>
</feature>
<dbReference type="Proteomes" id="UP000095282">
    <property type="component" value="Unplaced"/>
</dbReference>
<evidence type="ECO:0000313" key="15">
    <source>
        <dbReference type="WBParaSite" id="Csp11.Scaffold566.g4101.t1"/>
    </source>
</evidence>
<dbReference type="Gene3D" id="3.30.50.10">
    <property type="entry name" value="Erythroid Transcription Factor GATA-1, subunit A"/>
    <property type="match status" value="1"/>
</dbReference>
<dbReference type="PANTHER" id="PTHR45680:SF34">
    <property type="entry name" value="NR LBD DOMAIN-CONTAINING PROTEIN-RELATED"/>
    <property type="match status" value="1"/>
</dbReference>
<evidence type="ECO:0000256" key="1">
    <source>
        <dbReference type="ARBA" id="ARBA00004123"/>
    </source>
</evidence>
<dbReference type="PROSITE" id="PS00031">
    <property type="entry name" value="NUCLEAR_REC_DBD_1"/>
    <property type="match status" value="1"/>
</dbReference>
<evidence type="ECO:0000256" key="3">
    <source>
        <dbReference type="ARBA" id="ARBA00022723"/>
    </source>
</evidence>
<evidence type="ECO:0000256" key="8">
    <source>
        <dbReference type="ARBA" id="ARBA00023163"/>
    </source>
</evidence>
<evidence type="ECO:0000256" key="2">
    <source>
        <dbReference type="ARBA" id="ARBA00005993"/>
    </source>
</evidence>
<dbReference type="SMART" id="SM00399">
    <property type="entry name" value="ZnF_C4"/>
    <property type="match status" value="1"/>
</dbReference>
<evidence type="ECO:0000256" key="9">
    <source>
        <dbReference type="ARBA" id="ARBA00023170"/>
    </source>
</evidence>
<keyword evidence="9 11" id="KW-0675">Receptor</keyword>
<dbReference type="Gene3D" id="1.10.565.10">
    <property type="entry name" value="Retinoid X Receptor"/>
    <property type="match status" value="1"/>
</dbReference>
<dbReference type="InterPro" id="IPR049636">
    <property type="entry name" value="HNF4-like_DBD"/>
</dbReference>
<evidence type="ECO:0000313" key="14">
    <source>
        <dbReference type="Proteomes" id="UP000095282"/>
    </source>
</evidence>
<dbReference type="InterPro" id="IPR051152">
    <property type="entry name" value="C.elegans_Orphan_NR"/>
</dbReference>
<dbReference type="eggNOG" id="KOG3575">
    <property type="taxonomic scope" value="Eukaryota"/>
</dbReference>
<evidence type="ECO:0000256" key="5">
    <source>
        <dbReference type="ARBA" id="ARBA00022833"/>
    </source>
</evidence>
<evidence type="ECO:0000259" key="13">
    <source>
        <dbReference type="PROSITE" id="PS51843"/>
    </source>
</evidence>